<feature type="non-terminal residue" evidence="4">
    <location>
        <position position="1"/>
    </location>
</feature>
<organism evidence="4 6">
    <name type="scientific">Rotaria magnacalcarata</name>
    <dbReference type="NCBI Taxonomy" id="392030"/>
    <lineage>
        <taxon>Eukaryota</taxon>
        <taxon>Metazoa</taxon>
        <taxon>Spiralia</taxon>
        <taxon>Gnathifera</taxon>
        <taxon>Rotifera</taxon>
        <taxon>Eurotatoria</taxon>
        <taxon>Bdelloidea</taxon>
        <taxon>Philodinida</taxon>
        <taxon>Philodinidae</taxon>
        <taxon>Rotaria</taxon>
    </lineage>
</organism>
<dbReference type="EMBL" id="CAJOBJ010062766">
    <property type="protein sequence ID" value="CAF4425297.1"/>
    <property type="molecule type" value="Genomic_DNA"/>
</dbReference>
<dbReference type="EMBL" id="CAJOBH010035188">
    <property type="protein sequence ID" value="CAF4298461.1"/>
    <property type="molecule type" value="Genomic_DNA"/>
</dbReference>
<evidence type="ECO:0000313" key="3">
    <source>
        <dbReference type="EMBL" id="CAF4300980.1"/>
    </source>
</evidence>
<protein>
    <submittedName>
        <fullName evidence="4">Uncharacterized protein</fullName>
    </submittedName>
</protein>
<accession>A0A8S2VZF0</accession>
<evidence type="ECO:0000313" key="6">
    <source>
        <dbReference type="Proteomes" id="UP000681720"/>
    </source>
</evidence>
<feature type="compositionally biased region" description="Polar residues" evidence="1">
    <location>
        <begin position="25"/>
        <end position="38"/>
    </location>
</feature>
<sequence>GKSSWSGTLSAPRKSLESVFKHDQSNSSVTDEQSTTKIASPLISPRDAFIRPRKTILDDIGINLGLSRNLFGMVQNSSTNDENHKIEEQQM</sequence>
<evidence type="ECO:0000313" key="2">
    <source>
        <dbReference type="EMBL" id="CAF4298461.1"/>
    </source>
</evidence>
<dbReference type="EMBL" id="CAJOBH010035671">
    <property type="protein sequence ID" value="CAF4300980.1"/>
    <property type="molecule type" value="Genomic_DNA"/>
</dbReference>
<gene>
    <name evidence="2" type="ORF">BYL167_LOCUS27389</name>
    <name evidence="3" type="ORF">BYL167_LOCUS27491</name>
    <name evidence="4" type="ORF">GIL414_LOCUS31221</name>
    <name evidence="5" type="ORF">GIL414_LOCUS31282</name>
</gene>
<name>A0A8S2VZF0_9BILA</name>
<feature type="region of interest" description="Disordered" evidence="1">
    <location>
        <begin position="1"/>
        <end position="38"/>
    </location>
</feature>
<dbReference type="Proteomes" id="UP000681720">
    <property type="component" value="Unassembled WGS sequence"/>
</dbReference>
<evidence type="ECO:0000313" key="5">
    <source>
        <dbReference type="EMBL" id="CAF4425297.1"/>
    </source>
</evidence>
<reference evidence="4" key="1">
    <citation type="submission" date="2021-02" db="EMBL/GenBank/DDBJ databases">
        <authorList>
            <person name="Nowell W R."/>
        </authorList>
    </citation>
    <scope>NUCLEOTIDE SEQUENCE</scope>
</reference>
<comment type="caution">
    <text evidence="4">The sequence shown here is derived from an EMBL/GenBank/DDBJ whole genome shotgun (WGS) entry which is preliminary data.</text>
</comment>
<dbReference type="AlphaFoldDB" id="A0A8S2VZF0"/>
<dbReference type="Proteomes" id="UP000681967">
    <property type="component" value="Unassembled WGS sequence"/>
</dbReference>
<proteinExistence type="predicted"/>
<feature type="non-terminal residue" evidence="4">
    <location>
        <position position="91"/>
    </location>
</feature>
<evidence type="ECO:0000256" key="1">
    <source>
        <dbReference type="SAM" id="MobiDB-lite"/>
    </source>
</evidence>
<evidence type="ECO:0000313" key="4">
    <source>
        <dbReference type="EMBL" id="CAF4423948.1"/>
    </source>
</evidence>
<feature type="compositionally biased region" description="Basic and acidic residues" evidence="1">
    <location>
        <begin position="14"/>
        <end position="24"/>
    </location>
</feature>
<dbReference type="EMBL" id="CAJOBJ010062465">
    <property type="protein sequence ID" value="CAF4423948.1"/>
    <property type="molecule type" value="Genomic_DNA"/>
</dbReference>